<evidence type="ECO:0000313" key="2">
    <source>
        <dbReference type="Proteomes" id="UP000019270"/>
    </source>
</evidence>
<comment type="caution">
    <text evidence="1">The sequence shown here is derived from an EMBL/GenBank/DDBJ whole genome shotgun (WGS) entry which is preliminary data.</text>
</comment>
<sequence length="61" mass="6842">MKAPPIRKAQAPCPLPTSPSRGQALELDVLKVQNFIYFIKALRQFNRQKADVIPGPIEPEN</sequence>
<gene>
    <name evidence="1" type="ORF">PBF_22667</name>
</gene>
<proteinExistence type="predicted"/>
<dbReference type="PATRIC" id="fig|1307436.3.peg.4825"/>
<dbReference type="AlphaFoldDB" id="W7LAA7"/>
<reference evidence="2" key="1">
    <citation type="submission" date="2013-03" db="EMBL/GenBank/DDBJ databases">
        <title>Draft genome sequence of Bacillus firmus DS1.</title>
        <authorList>
            <person name="Peng D."/>
            <person name="Zhu L."/>
            <person name="Sun M."/>
        </authorList>
    </citation>
    <scope>NUCLEOTIDE SEQUENCE [LARGE SCALE GENOMIC DNA]</scope>
    <source>
        <strain evidence="2">DS1</strain>
    </source>
</reference>
<dbReference type="EMBL" id="APVL01000030">
    <property type="protein sequence ID" value="EWG08764.1"/>
    <property type="molecule type" value="Genomic_DNA"/>
</dbReference>
<name>W7LAA7_CYTFI</name>
<accession>W7LAA7</accession>
<dbReference type="Proteomes" id="UP000019270">
    <property type="component" value="Unassembled WGS sequence"/>
</dbReference>
<protein>
    <submittedName>
        <fullName evidence="1">Uncharacterized protein</fullName>
    </submittedName>
</protein>
<evidence type="ECO:0000313" key="1">
    <source>
        <dbReference type="EMBL" id="EWG08764.1"/>
    </source>
</evidence>
<organism evidence="1 2">
    <name type="scientific">Cytobacillus firmus DS1</name>
    <dbReference type="NCBI Taxonomy" id="1307436"/>
    <lineage>
        <taxon>Bacteria</taxon>
        <taxon>Bacillati</taxon>
        <taxon>Bacillota</taxon>
        <taxon>Bacilli</taxon>
        <taxon>Bacillales</taxon>
        <taxon>Bacillaceae</taxon>
        <taxon>Cytobacillus</taxon>
    </lineage>
</organism>
<reference evidence="1 2" key="2">
    <citation type="journal article" date="2016" name="Sci. Rep.">
        <title>A novel serine protease, Sep1, from Bacillus firmus DS-1 has nematicidal activity and degrades multiple intestinal-associated nematode proteins.</title>
        <authorList>
            <person name="Geng C."/>
            <person name="Nie X."/>
            <person name="Tang Z."/>
            <person name="Zhang Y."/>
            <person name="Lin J."/>
            <person name="Sun M."/>
            <person name="Peng D."/>
        </authorList>
    </citation>
    <scope>NUCLEOTIDE SEQUENCE [LARGE SCALE GENOMIC DNA]</scope>
    <source>
        <strain evidence="1 2">DS1</strain>
    </source>
</reference>